<dbReference type="Gene3D" id="2.130.10.10">
    <property type="entry name" value="YVTN repeat-like/Quinoprotein amine dehydrogenase"/>
    <property type="match status" value="2"/>
</dbReference>
<dbReference type="InterPro" id="IPR044621">
    <property type="entry name" value="NEDD1"/>
</dbReference>
<evidence type="ECO:0000256" key="3">
    <source>
        <dbReference type="SAM" id="SignalP"/>
    </source>
</evidence>
<dbReference type="GO" id="GO:0060236">
    <property type="term" value="P:regulation of mitotic spindle organization"/>
    <property type="evidence" value="ECO:0007669"/>
    <property type="project" value="TreeGrafter"/>
</dbReference>
<dbReference type="GO" id="GO:2000694">
    <property type="term" value="P:regulation of phragmoplast microtubule organization"/>
    <property type="evidence" value="ECO:0007669"/>
    <property type="project" value="TreeGrafter"/>
</dbReference>
<dbReference type="SMART" id="SM00320">
    <property type="entry name" value="WD40"/>
    <property type="match status" value="6"/>
</dbReference>
<dbReference type="GO" id="GO:0000919">
    <property type="term" value="P:cell plate assembly"/>
    <property type="evidence" value="ECO:0007669"/>
    <property type="project" value="TreeGrafter"/>
</dbReference>
<dbReference type="GO" id="GO:0005828">
    <property type="term" value="C:kinetochore microtubule"/>
    <property type="evidence" value="ECO:0007669"/>
    <property type="project" value="TreeGrafter"/>
</dbReference>
<dbReference type="InterPro" id="IPR001680">
    <property type="entry name" value="WD40_rpt"/>
</dbReference>
<proteinExistence type="predicted"/>
<feature type="region of interest" description="Disordered" evidence="2">
    <location>
        <begin position="311"/>
        <end position="543"/>
    </location>
</feature>
<dbReference type="InterPro" id="IPR036322">
    <property type="entry name" value="WD40_repeat_dom_sf"/>
</dbReference>
<feature type="repeat" description="WD" evidence="1">
    <location>
        <begin position="77"/>
        <end position="118"/>
    </location>
</feature>
<feature type="compositionally biased region" description="Low complexity" evidence="2">
    <location>
        <begin position="412"/>
        <end position="452"/>
    </location>
</feature>
<dbReference type="PROSITE" id="PS50082">
    <property type="entry name" value="WD_REPEATS_2"/>
    <property type="match status" value="2"/>
</dbReference>
<protein>
    <recommendedName>
        <fullName evidence="5">Anaphase-promoting complex subunit 4 WD40 domain-containing protein</fullName>
    </recommendedName>
</protein>
<dbReference type="Pfam" id="PF00400">
    <property type="entry name" value="WD40"/>
    <property type="match status" value="3"/>
</dbReference>
<feature type="signal peptide" evidence="3">
    <location>
        <begin position="1"/>
        <end position="20"/>
    </location>
</feature>
<reference evidence="4" key="1">
    <citation type="submission" date="2021-01" db="EMBL/GenBank/DDBJ databases">
        <authorList>
            <person name="Corre E."/>
            <person name="Pelletier E."/>
            <person name="Niang G."/>
            <person name="Scheremetjew M."/>
            <person name="Finn R."/>
            <person name="Kale V."/>
            <person name="Holt S."/>
            <person name="Cochrane G."/>
            <person name="Meng A."/>
            <person name="Brown T."/>
            <person name="Cohen L."/>
        </authorList>
    </citation>
    <scope>NUCLEOTIDE SEQUENCE</scope>
    <source>
        <strain evidence="4">CCMP1320</strain>
    </source>
</reference>
<keyword evidence="3" id="KW-0732">Signal</keyword>
<keyword evidence="1" id="KW-0853">WD repeat</keyword>
<organism evidence="4">
    <name type="scientific">Dunaliella tertiolecta</name>
    <name type="common">Green alga</name>
    <dbReference type="NCBI Taxonomy" id="3047"/>
    <lineage>
        <taxon>Eukaryota</taxon>
        <taxon>Viridiplantae</taxon>
        <taxon>Chlorophyta</taxon>
        <taxon>core chlorophytes</taxon>
        <taxon>Chlorophyceae</taxon>
        <taxon>CS clade</taxon>
        <taxon>Chlamydomonadales</taxon>
        <taxon>Dunaliellaceae</taxon>
        <taxon>Dunaliella</taxon>
    </lineage>
</organism>
<dbReference type="GO" id="GO:0010968">
    <property type="term" value="P:regulation of microtubule nucleation"/>
    <property type="evidence" value="ECO:0007669"/>
    <property type="project" value="InterPro"/>
</dbReference>
<dbReference type="GO" id="GO:0140496">
    <property type="term" value="F:gamma-tubulin complex binding"/>
    <property type="evidence" value="ECO:0007669"/>
    <property type="project" value="InterPro"/>
</dbReference>
<feature type="compositionally biased region" description="Gly residues" evidence="2">
    <location>
        <begin position="395"/>
        <end position="407"/>
    </location>
</feature>
<accession>A0A7S3VNT5</accession>
<dbReference type="GO" id="GO:0032467">
    <property type="term" value="P:positive regulation of cytokinesis"/>
    <property type="evidence" value="ECO:0007669"/>
    <property type="project" value="TreeGrafter"/>
</dbReference>
<evidence type="ECO:0000313" key="4">
    <source>
        <dbReference type="EMBL" id="CAE0497204.1"/>
    </source>
</evidence>
<feature type="compositionally biased region" description="Low complexity" evidence="2">
    <location>
        <begin position="329"/>
        <end position="343"/>
    </location>
</feature>
<dbReference type="PANTHER" id="PTHR45096">
    <property type="entry name" value="PROTEIN NEDD1"/>
    <property type="match status" value="1"/>
</dbReference>
<feature type="compositionally biased region" description="Polar residues" evidence="2">
    <location>
        <begin position="370"/>
        <end position="383"/>
    </location>
</feature>
<feature type="repeat" description="WD" evidence="1">
    <location>
        <begin position="119"/>
        <end position="149"/>
    </location>
</feature>
<dbReference type="PANTHER" id="PTHR45096:SF1">
    <property type="entry name" value="PROTEIN NEDD1"/>
    <property type="match status" value="1"/>
</dbReference>
<evidence type="ECO:0000256" key="2">
    <source>
        <dbReference type="SAM" id="MobiDB-lite"/>
    </source>
</evidence>
<dbReference type="AlphaFoldDB" id="A0A7S3VNT5"/>
<dbReference type="InterPro" id="IPR015943">
    <property type="entry name" value="WD40/YVTN_repeat-like_dom_sf"/>
</dbReference>
<sequence>MDSFWSSGLLLAGAVGNVVSVWNPALGTNQDIQPQEFVNTLQWSANNKVLALGGNNGSVALYSAGHYLGSLPLDTMKPADMDEVTCARFSKDSKLLHTGSNSSCIYTWDLKQQTEMGAFREHKSRITSLAVAQNDEYLASASADGTLLLHTPASNKSLAVLASPDTRAPMKRCLCFSPVEQGLLAAACDDSTVSLWSTKGGRPQQHVIPFRHSDRVTGVALSHTNPSLVFSCGADRNLLALDRRLGTAVQQARLPAPLTSLALCDNELYIAAGASDGSVFVSDVRKLGASISQLHAGQALPVSELHWQSTIRSSRRSSQAHALKPAVPPSSSSVAPSAPLLSSRTSGGASTLPPFQPHAAPTAELPPKPSSTSTSELRTTHQISADRPSSAVTPNGGGTGVHTGGPAGLNPSSTSSTPTTSAAAQQQQQAQVAHAHGAASAGSGGRQSLSGQPAVPPAHRTPDTGIHPSNSGRPSLEPPHAQPNPRLAVDLAGGGSSSGPSHEAEMPTGPRSLGASPSFGATASSPRLKPGGAAGPVASSGPRINMLTEGVFKAYMDDAMASMREDVRNLHIEMLKQFHVQQMEVNMTMLNIANSLQSRQDALGADMRALKQQLDIIMQGQQGQWF</sequence>
<feature type="chain" id="PRO_5031427104" description="Anaphase-promoting complex subunit 4 WD40 domain-containing protein" evidence="3">
    <location>
        <begin position="21"/>
        <end position="626"/>
    </location>
</feature>
<evidence type="ECO:0000256" key="1">
    <source>
        <dbReference type="PROSITE-ProRule" id="PRU00221"/>
    </source>
</evidence>
<dbReference type="EMBL" id="HBIP01020660">
    <property type="protein sequence ID" value="CAE0497204.1"/>
    <property type="molecule type" value="Transcribed_RNA"/>
</dbReference>
<gene>
    <name evidence="4" type="ORF">DTER00134_LOCUS12277</name>
</gene>
<name>A0A7S3VNT5_DUNTE</name>
<evidence type="ECO:0008006" key="5">
    <source>
        <dbReference type="Google" id="ProtNLM"/>
    </source>
</evidence>
<dbReference type="SUPFAM" id="SSF50978">
    <property type="entry name" value="WD40 repeat-like"/>
    <property type="match status" value="1"/>
</dbReference>